<feature type="binding site" evidence="4">
    <location>
        <position position="51"/>
    </location>
    <ligand>
        <name>Zn(2+)</name>
        <dbReference type="ChEBI" id="CHEBI:29105"/>
    </ligand>
</feature>
<keyword evidence="2 4" id="KW-0276">Fatty acid metabolism</keyword>
<dbReference type="InterPro" id="IPR000438">
    <property type="entry name" value="Acetyl_CoA_COase_Trfase_b_su"/>
</dbReference>
<keyword evidence="4" id="KW-0067">ATP-binding</keyword>
<dbReference type="PRINTS" id="PR01070">
    <property type="entry name" value="ACCCTRFRASEB"/>
</dbReference>
<dbReference type="PANTHER" id="PTHR42995:SF5">
    <property type="entry name" value="ACETYL-COENZYME A CARBOXYLASE CARBOXYL TRANSFERASE SUBUNIT BETA, CHLOROPLASTIC"/>
    <property type="match status" value="1"/>
</dbReference>
<comment type="caution">
    <text evidence="6">The sequence shown here is derived from an EMBL/GenBank/DDBJ whole genome shotgun (WGS) entry which is preliminary data.</text>
</comment>
<evidence type="ECO:0000256" key="2">
    <source>
        <dbReference type="ARBA" id="ARBA00022832"/>
    </source>
</evidence>
<dbReference type="InterPro" id="IPR011762">
    <property type="entry name" value="COA_CT_N"/>
</dbReference>
<comment type="subcellular location">
    <subcellularLocation>
        <location evidence="4">Cytoplasm</location>
    </subcellularLocation>
</comment>
<dbReference type="HAMAP" id="MF_01395">
    <property type="entry name" value="AcetylCoA_CT_beta"/>
    <property type="match status" value="1"/>
</dbReference>
<keyword evidence="4" id="KW-0863">Zinc-finger</keyword>
<dbReference type="InterPro" id="IPR034733">
    <property type="entry name" value="AcCoA_carboxyl_beta"/>
</dbReference>
<keyword evidence="7" id="KW-1185">Reference proteome</keyword>
<evidence type="ECO:0000256" key="3">
    <source>
        <dbReference type="ARBA" id="ARBA00023160"/>
    </source>
</evidence>
<evidence type="ECO:0000256" key="4">
    <source>
        <dbReference type="HAMAP-Rule" id="MF_01395"/>
    </source>
</evidence>
<dbReference type="SUPFAM" id="SSF52096">
    <property type="entry name" value="ClpP/crotonase"/>
    <property type="match status" value="1"/>
</dbReference>
<dbReference type="InterPro" id="IPR029045">
    <property type="entry name" value="ClpP/crotonase-like_dom_sf"/>
</dbReference>
<protein>
    <recommendedName>
        <fullName evidence="4">Acetyl-coenzyme A carboxylase carboxyl transferase subunit beta</fullName>
        <shortName evidence="4">ACCase subunit beta</shortName>
        <shortName evidence="4">Acetyl-CoA carboxylase carboxyltransferase subunit beta</shortName>
        <ecNumber evidence="4">2.1.3.15</ecNumber>
    </recommendedName>
</protein>
<reference evidence="6 7" key="1">
    <citation type="journal article" date="2018" name="Arch. Microbiol.">
        <title>Hymenobacter segetis sp. nov., isolated from soil.</title>
        <authorList>
            <person name="Ten L.N."/>
            <person name="Lim S.J."/>
            <person name="Kim B.O."/>
            <person name="Kang I.K."/>
            <person name="Jung H.Y."/>
        </authorList>
    </citation>
    <scope>NUCLEOTIDE SEQUENCE [LARGE SCALE GENOMIC DNA]</scope>
    <source>
        <strain evidence="6 7">S7-3-11</strain>
    </source>
</reference>
<keyword evidence="4" id="KW-0443">Lipid metabolism</keyword>
<evidence type="ECO:0000313" key="7">
    <source>
        <dbReference type="Proteomes" id="UP001479606"/>
    </source>
</evidence>
<name>A0ABU9M1K9_9BACT</name>
<evidence type="ECO:0000259" key="5">
    <source>
        <dbReference type="PROSITE" id="PS50980"/>
    </source>
</evidence>
<keyword evidence="3 4" id="KW-0275">Fatty acid biosynthesis</keyword>
<feature type="binding site" evidence="4">
    <location>
        <position position="32"/>
    </location>
    <ligand>
        <name>Zn(2+)</name>
        <dbReference type="ChEBI" id="CHEBI:29105"/>
    </ligand>
</feature>
<comment type="function">
    <text evidence="4">Component of the acetyl coenzyme A carboxylase (ACC) complex. Biotin carboxylase (BC) catalyzes the carboxylation of biotin on its carrier protein (BCCP) and then the CO(2) group is transferred by the transcarboxylase to acetyl-CoA to form malonyl-CoA.</text>
</comment>
<keyword evidence="4" id="KW-0547">Nucleotide-binding</keyword>
<proteinExistence type="inferred from homology"/>
<dbReference type="PROSITE" id="PS50980">
    <property type="entry name" value="COA_CT_NTER"/>
    <property type="match status" value="1"/>
</dbReference>
<feature type="domain" description="CoA carboxyltransferase N-terminal" evidence="5">
    <location>
        <begin position="25"/>
        <end position="294"/>
    </location>
</feature>
<dbReference type="EC" id="2.1.3.15" evidence="4"/>
<comment type="cofactor">
    <cofactor evidence="4">
        <name>Zn(2+)</name>
        <dbReference type="ChEBI" id="CHEBI:29105"/>
    </cofactor>
    <text evidence="4">Binds 1 zinc ion per subunit.</text>
</comment>
<keyword evidence="4" id="KW-0479">Metal-binding</keyword>
<keyword evidence="4" id="KW-0444">Lipid biosynthesis</keyword>
<dbReference type="Pfam" id="PF01039">
    <property type="entry name" value="Carboxyl_trans"/>
    <property type="match status" value="1"/>
</dbReference>
<dbReference type="EMBL" id="JBCEVZ010000058">
    <property type="protein sequence ID" value="MEL5996125.1"/>
    <property type="molecule type" value="Genomic_DNA"/>
</dbReference>
<sequence length="302" mass="32888">MAWFKRVEKGIVTPTDQKKETPDGLWYKCPECKTVATMAEHKRLLYVCGNCNHHDRIDAIDYFEFLFDQGEFTELDANLTSGDPLHFVDTKEYPKRVAATERNTGLKDAVRTAHGLSAGQPLVVAAMDFKFIGGSMGSVVGEKIARAIDFARQNRTPFLMISRSGGARMMEAGYSLMQMAKTSAKLALLSEAGVPYVSLLTDPTTGGVTASFAMLGDFNIAEPGALIGFAGPRVIKETIGKDLPKGFQSAEFVLEHGFLDFIVDRRELKQRLADLLGMLQPAPAAAASAPAPRRAVTKAPQQ</sequence>
<keyword evidence="1 4" id="KW-0808">Transferase</keyword>
<dbReference type="PANTHER" id="PTHR42995">
    <property type="entry name" value="ACETYL-COENZYME A CARBOXYLASE CARBOXYL TRANSFERASE SUBUNIT BETA, CHLOROPLASTIC"/>
    <property type="match status" value="1"/>
</dbReference>
<dbReference type="Proteomes" id="UP001479606">
    <property type="component" value="Unassembled WGS sequence"/>
</dbReference>
<evidence type="ECO:0000256" key="1">
    <source>
        <dbReference type="ARBA" id="ARBA00022679"/>
    </source>
</evidence>
<comment type="pathway">
    <text evidence="4">Lipid metabolism; malonyl-CoA biosynthesis; malonyl-CoA from acetyl-CoA: step 1/1.</text>
</comment>
<evidence type="ECO:0000313" key="6">
    <source>
        <dbReference type="EMBL" id="MEL5996125.1"/>
    </source>
</evidence>
<dbReference type="RefSeq" id="WP_342300371.1">
    <property type="nucleotide sequence ID" value="NZ_JBCEVZ010000058.1"/>
</dbReference>
<comment type="subunit">
    <text evidence="4">Acetyl-CoA carboxylase is a heterohexamer composed of biotin carboxyl carrier protein (AccB), biotin carboxylase (AccC) and two subunits each of ACCase subunit alpha (AccA) and ACCase subunit beta (AccD).</text>
</comment>
<dbReference type="Gene3D" id="3.90.226.10">
    <property type="entry name" value="2-enoyl-CoA Hydratase, Chain A, domain 1"/>
    <property type="match status" value="1"/>
</dbReference>
<comment type="similarity">
    <text evidence="4">Belongs to the AccD/PCCB family.</text>
</comment>
<comment type="catalytic activity">
    <reaction evidence="4">
        <text>N(6)-carboxybiotinyl-L-lysyl-[protein] + acetyl-CoA = N(6)-biotinyl-L-lysyl-[protein] + malonyl-CoA</text>
        <dbReference type="Rhea" id="RHEA:54728"/>
        <dbReference type="Rhea" id="RHEA-COMP:10505"/>
        <dbReference type="Rhea" id="RHEA-COMP:10506"/>
        <dbReference type="ChEBI" id="CHEBI:57288"/>
        <dbReference type="ChEBI" id="CHEBI:57384"/>
        <dbReference type="ChEBI" id="CHEBI:83144"/>
        <dbReference type="ChEBI" id="CHEBI:83145"/>
        <dbReference type="EC" id="2.1.3.15"/>
    </reaction>
</comment>
<keyword evidence="4" id="KW-0963">Cytoplasm</keyword>
<feature type="zinc finger region" description="C4-type" evidence="4">
    <location>
        <begin position="29"/>
        <end position="51"/>
    </location>
</feature>
<keyword evidence="4" id="KW-0862">Zinc</keyword>
<feature type="binding site" evidence="4">
    <location>
        <position position="29"/>
    </location>
    <ligand>
        <name>Zn(2+)</name>
        <dbReference type="ChEBI" id="CHEBI:29105"/>
    </ligand>
</feature>
<accession>A0ABU9M1K9</accession>
<gene>
    <name evidence="4 6" type="primary">accD</name>
    <name evidence="6" type="ORF">AAFH49_18055</name>
</gene>
<organism evidence="6 7">
    <name type="scientific">Hymenobacter segetis</name>
    <dbReference type="NCBI Taxonomy" id="2025509"/>
    <lineage>
        <taxon>Bacteria</taxon>
        <taxon>Pseudomonadati</taxon>
        <taxon>Bacteroidota</taxon>
        <taxon>Cytophagia</taxon>
        <taxon>Cytophagales</taxon>
        <taxon>Hymenobacteraceae</taxon>
        <taxon>Hymenobacter</taxon>
    </lineage>
</organism>
<keyword evidence="6" id="KW-0436">Ligase</keyword>
<feature type="binding site" evidence="4">
    <location>
        <position position="48"/>
    </location>
    <ligand>
        <name>Zn(2+)</name>
        <dbReference type="ChEBI" id="CHEBI:29105"/>
    </ligand>
</feature>
<dbReference type="NCBIfam" id="TIGR00515">
    <property type="entry name" value="accD"/>
    <property type="match status" value="1"/>
</dbReference>
<dbReference type="GO" id="GO:0003989">
    <property type="term" value="F:acetyl-CoA carboxylase activity"/>
    <property type="evidence" value="ECO:0007669"/>
    <property type="project" value="UniProtKB-EC"/>
</dbReference>